<proteinExistence type="predicted"/>
<comment type="caution">
    <text evidence="1">The sequence shown here is derived from an EMBL/GenBank/DDBJ whole genome shotgun (WGS) entry which is preliminary data.</text>
</comment>
<dbReference type="RefSeq" id="WP_213008460.1">
    <property type="nucleotide sequence ID" value="NZ_BOQN01000058.1"/>
</dbReference>
<accession>A0A919W889</accession>
<dbReference type="EMBL" id="BOQN01000058">
    <property type="protein sequence ID" value="GIM92601.1"/>
    <property type="molecule type" value="Genomic_DNA"/>
</dbReference>
<protein>
    <submittedName>
        <fullName evidence="1">Uncharacterized protein</fullName>
    </submittedName>
</protein>
<sequence length="113" mass="13180">MQRVIFIDRMPTDNAAAVADAWSEHDRTDLPRLIGVRRRSLYAFHGLYVHVVDGAEGLEQDLTERILSSRADPSFVRIRDRLGRLLTPYRSDTRSLADTRAEEFYRWEAPEEF</sequence>
<evidence type="ECO:0000313" key="2">
    <source>
        <dbReference type="Proteomes" id="UP000677082"/>
    </source>
</evidence>
<dbReference type="Pfam" id="PF04673">
    <property type="entry name" value="Cyclase_polyket"/>
    <property type="match status" value="1"/>
</dbReference>
<dbReference type="Gene3D" id="3.30.70.1090">
    <property type="entry name" value="Dimeric alpha+beta barrel"/>
    <property type="match status" value="1"/>
</dbReference>
<dbReference type="Proteomes" id="UP000677082">
    <property type="component" value="Unassembled WGS sequence"/>
</dbReference>
<name>A0A919W889_9ACTN</name>
<dbReference type="GO" id="GO:0030639">
    <property type="term" value="P:polyketide biosynthetic process"/>
    <property type="evidence" value="ECO:0007669"/>
    <property type="project" value="InterPro"/>
</dbReference>
<dbReference type="InterPro" id="IPR006765">
    <property type="entry name" value="Polyketide_synth_cyclase"/>
</dbReference>
<reference evidence="1 2" key="1">
    <citation type="submission" date="2021-03" db="EMBL/GenBank/DDBJ databases">
        <title>Whole genome shotgun sequence of Actinoplanes toevensis NBRC 105298.</title>
        <authorList>
            <person name="Komaki H."/>
            <person name="Tamura T."/>
        </authorList>
    </citation>
    <scope>NUCLEOTIDE SEQUENCE [LARGE SCALE GENOMIC DNA]</scope>
    <source>
        <strain evidence="1 2">NBRC 105298</strain>
    </source>
</reference>
<dbReference type="InterPro" id="IPR011008">
    <property type="entry name" value="Dimeric_a/b-barrel"/>
</dbReference>
<organism evidence="1 2">
    <name type="scientific">Paractinoplanes toevensis</name>
    <dbReference type="NCBI Taxonomy" id="571911"/>
    <lineage>
        <taxon>Bacteria</taxon>
        <taxon>Bacillati</taxon>
        <taxon>Actinomycetota</taxon>
        <taxon>Actinomycetes</taxon>
        <taxon>Micromonosporales</taxon>
        <taxon>Micromonosporaceae</taxon>
        <taxon>Paractinoplanes</taxon>
    </lineage>
</organism>
<dbReference type="SUPFAM" id="SSF54909">
    <property type="entry name" value="Dimeric alpha+beta barrel"/>
    <property type="match status" value="1"/>
</dbReference>
<gene>
    <name evidence="1" type="ORF">Ato02nite_043940</name>
</gene>
<dbReference type="InterPro" id="IPR038474">
    <property type="entry name" value="Polyketide_synth_cyclase_sf"/>
</dbReference>
<keyword evidence="2" id="KW-1185">Reference proteome</keyword>
<dbReference type="AlphaFoldDB" id="A0A919W889"/>
<evidence type="ECO:0000313" key="1">
    <source>
        <dbReference type="EMBL" id="GIM92601.1"/>
    </source>
</evidence>